<dbReference type="GO" id="GO:0009055">
    <property type="term" value="F:electron transfer activity"/>
    <property type="evidence" value="ECO:0007669"/>
    <property type="project" value="InterPro"/>
</dbReference>
<dbReference type="GO" id="GO:0030313">
    <property type="term" value="C:cell envelope"/>
    <property type="evidence" value="ECO:0007669"/>
    <property type="project" value="UniProtKB-SubCell"/>
</dbReference>
<evidence type="ECO:0000259" key="8">
    <source>
        <dbReference type="PROSITE" id="PS51007"/>
    </source>
</evidence>
<dbReference type="AlphaFoldDB" id="A0A3E4MQK8"/>
<evidence type="ECO:0000256" key="4">
    <source>
        <dbReference type="ARBA" id="ARBA00023002"/>
    </source>
</evidence>
<dbReference type="GO" id="GO:0004130">
    <property type="term" value="F:cytochrome-c peroxidase activity"/>
    <property type="evidence" value="ECO:0007669"/>
    <property type="project" value="TreeGrafter"/>
</dbReference>
<dbReference type="InterPro" id="IPR036909">
    <property type="entry name" value="Cyt_c-like_dom_sf"/>
</dbReference>
<dbReference type="GO" id="GO:0046872">
    <property type="term" value="F:metal ion binding"/>
    <property type="evidence" value="ECO:0007669"/>
    <property type="project" value="UniProtKB-KW"/>
</dbReference>
<dbReference type="PROSITE" id="PS51007">
    <property type="entry name" value="CYTC"/>
    <property type="match status" value="2"/>
</dbReference>
<dbReference type="InterPro" id="IPR051395">
    <property type="entry name" value="Cytochrome_c_Peroxidase/MauG"/>
</dbReference>
<accession>A0A3E4MQK8</accession>
<name>A0A3E4MQK8_9BACT</name>
<evidence type="ECO:0000256" key="6">
    <source>
        <dbReference type="PROSITE-ProRule" id="PRU00433"/>
    </source>
</evidence>
<dbReference type="EMBL" id="QRHQ01000002">
    <property type="protein sequence ID" value="RHF92986.1"/>
    <property type="molecule type" value="Genomic_DNA"/>
</dbReference>
<feature type="chain" id="PRO_5041810480" evidence="7">
    <location>
        <begin position="20"/>
        <end position="462"/>
    </location>
</feature>
<dbReference type="InterPro" id="IPR025992">
    <property type="entry name" value="Haem-bd"/>
</dbReference>
<keyword evidence="3 6" id="KW-0479">Metal-binding</keyword>
<comment type="caution">
    <text evidence="9">The sequence shown here is derived from an EMBL/GenBank/DDBJ whole genome shotgun (WGS) entry which is preliminary data.</text>
</comment>
<keyword evidence="7" id="KW-0732">Signal</keyword>
<dbReference type="Proteomes" id="UP000283485">
    <property type="component" value="Unassembled WGS sequence"/>
</dbReference>
<evidence type="ECO:0000313" key="10">
    <source>
        <dbReference type="EMBL" id="RHF92986.1"/>
    </source>
</evidence>
<evidence type="ECO:0000313" key="11">
    <source>
        <dbReference type="Proteomes" id="UP000260862"/>
    </source>
</evidence>
<evidence type="ECO:0000313" key="9">
    <source>
        <dbReference type="EMBL" id="RGK51965.1"/>
    </source>
</evidence>
<keyword evidence="11" id="KW-1185">Reference proteome</keyword>
<keyword evidence="5 6" id="KW-0408">Iron</keyword>
<evidence type="ECO:0000256" key="3">
    <source>
        <dbReference type="ARBA" id="ARBA00022723"/>
    </source>
</evidence>
<dbReference type="SUPFAM" id="SSF46626">
    <property type="entry name" value="Cytochrome c"/>
    <property type="match status" value="2"/>
</dbReference>
<keyword evidence="2 6" id="KW-0349">Heme</keyword>
<evidence type="ECO:0000256" key="7">
    <source>
        <dbReference type="SAM" id="SignalP"/>
    </source>
</evidence>
<dbReference type="RefSeq" id="WP_117673876.1">
    <property type="nucleotide sequence ID" value="NZ_CABOGR010000035.1"/>
</dbReference>
<dbReference type="Pfam" id="PF03150">
    <property type="entry name" value="CCP_MauG"/>
    <property type="match status" value="1"/>
</dbReference>
<protein>
    <submittedName>
        <fullName evidence="9">Cytochrome B6</fullName>
    </submittedName>
</protein>
<proteinExistence type="predicted"/>
<dbReference type="GO" id="GO:0020037">
    <property type="term" value="F:heme binding"/>
    <property type="evidence" value="ECO:0007669"/>
    <property type="project" value="InterPro"/>
</dbReference>
<dbReference type="Proteomes" id="UP000260862">
    <property type="component" value="Unassembled WGS sequence"/>
</dbReference>
<dbReference type="PANTHER" id="PTHR30600:SF7">
    <property type="entry name" value="CYTOCHROME C PEROXIDASE-RELATED"/>
    <property type="match status" value="1"/>
</dbReference>
<evidence type="ECO:0000256" key="2">
    <source>
        <dbReference type="ARBA" id="ARBA00022617"/>
    </source>
</evidence>
<dbReference type="FunFam" id="1.10.760.10:FF:000007">
    <property type="entry name" value="Cytochrome c peroxidase"/>
    <property type="match status" value="1"/>
</dbReference>
<evidence type="ECO:0000256" key="1">
    <source>
        <dbReference type="ARBA" id="ARBA00004196"/>
    </source>
</evidence>
<organism evidence="9 11">
    <name type="scientific">Phocaeicola plebeius</name>
    <dbReference type="NCBI Taxonomy" id="310297"/>
    <lineage>
        <taxon>Bacteria</taxon>
        <taxon>Pseudomonadati</taxon>
        <taxon>Bacteroidota</taxon>
        <taxon>Bacteroidia</taxon>
        <taxon>Bacteroidales</taxon>
        <taxon>Bacteroidaceae</taxon>
        <taxon>Phocaeicola</taxon>
    </lineage>
</organism>
<dbReference type="SMART" id="SM01235">
    <property type="entry name" value="Haem_bd"/>
    <property type="match status" value="1"/>
</dbReference>
<evidence type="ECO:0000256" key="5">
    <source>
        <dbReference type="ARBA" id="ARBA00023004"/>
    </source>
</evidence>
<dbReference type="Gene3D" id="1.10.760.10">
    <property type="entry name" value="Cytochrome c-like domain"/>
    <property type="match status" value="2"/>
</dbReference>
<reference evidence="11 12" key="1">
    <citation type="submission" date="2018-08" db="EMBL/GenBank/DDBJ databases">
        <title>A genome reference for cultivated species of the human gut microbiota.</title>
        <authorList>
            <person name="Zou Y."/>
            <person name="Xue W."/>
            <person name="Luo G."/>
        </authorList>
    </citation>
    <scope>NUCLEOTIDE SEQUENCE [LARGE SCALE GENOMIC DNA]</scope>
    <source>
        <strain evidence="10 12">AM23-23</strain>
        <strain evidence="9 11">TF10-3AC</strain>
    </source>
</reference>
<dbReference type="Pfam" id="PF14376">
    <property type="entry name" value="Haem_bd"/>
    <property type="match status" value="1"/>
</dbReference>
<feature type="domain" description="Cytochrome c" evidence="8">
    <location>
        <begin position="326"/>
        <end position="446"/>
    </location>
</feature>
<dbReference type="InterPro" id="IPR004852">
    <property type="entry name" value="Di-haem_cyt_c_peroxidsae"/>
</dbReference>
<sequence length="462" mass="51110">MKKRTKIIFSVLVVAAVLAATYRVVNRPPSASLESSAQMEEIIASSGCMACHTANPELPFYASLPVAGKLVKEDARLAYRSFDMTPMLEALKKGEKVSEVDLAKVEKVILDGTMPMAKYYLVHWGASLNDTEKQMALSWVKSQRAAFYPNQLAHAQWSNETIRPVQDSVPVDMRKVILGNLLFHDVRLSADNTVSCSSCHGLNTGGVDNKQFSEGVGGQFGGVNAPSVYNAHYNFVQFWDGRAATLADQAAGPPLNPVEMACKSFDEICEKLNADAAFSKAFKEVYPDGFNQANITDAIQEFERTLLTPNSRFDKYLKGDNAALTAEELAGYDLFKKYNCATCHVGENMGGQSYELLGIKHDYFADRGTELTIEDNGRFKETKDERDRHRFKVPGLRNVALTAPYFHDGTQATLEDAVIAMAKYEVGVDLSKQEVAQMVSFLRTLTGEYQGKLLVNENDLQK</sequence>
<dbReference type="PANTHER" id="PTHR30600">
    <property type="entry name" value="CYTOCHROME C PEROXIDASE-RELATED"/>
    <property type="match status" value="1"/>
</dbReference>
<dbReference type="InterPro" id="IPR009056">
    <property type="entry name" value="Cyt_c-like_dom"/>
</dbReference>
<evidence type="ECO:0000313" key="12">
    <source>
        <dbReference type="Proteomes" id="UP000283485"/>
    </source>
</evidence>
<gene>
    <name evidence="10" type="ORF">DW653_02150</name>
    <name evidence="9" type="ORF">DXD04_14295</name>
</gene>
<feature type="signal peptide" evidence="7">
    <location>
        <begin position="1"/>
        <end position="19"/>
    </location>
</feature>
<keyword evidence="4" id="KW-0560">Oxidoreductase</keyword>
<feature type="domain" description="Cytochrome c" evidence="8">
    <location>
        <begin position="34"/>
        <end position="144"/>
    </location>
</feature>
<dbReference type="EMBL" id="QSQT01000035">
    <property type="protein sequence ID" value="RGK51965.1"/>
    <property type="molecule type" value="Genomic_DNA"/>
</dbReference>
<comment type="subcellular location">
    <subcellularLocation>
        <location evidence="1">Cell envelope</location>
    </subcellularLocation>
</comment>